<keyword evidence="4 7" id="KW-1133">Transmembrane helix</keyword>
<dbReference type="Proteomes" id="UP001596220">
    <property type="component" value="Unassembled WGS sequence"/>
</dbReference>
<feature type="transmembrane region" description="Helical" evidence="7">
    <location>
        <begin position="45"/>
        <end position="66"/>
    </location>
</feature>
<evidence type="ECO:0000313" key="8">
    <source>
        <dbReference type="EMBL" id="MFC6091320.1"/>
    </source>
</evidence>
<keyword evidence="9" id="KW-1185">Reference proteome</keyword>
<comment type="subcellular location">
    <subcellularLocation>
        <location evidence="1">Cell membrane</location>
        <topology evidence="1">Multi-pass membrane protein</topology>
    </subcellularLocation>
</comment>
<evidence type="ECO:0000256" key="7">
    <source>
        <dbReference type="SAM" id="Phobius"/>
    </source>
</evidence>
<evidence type="ECO:0000256" key="5">
    <source>
        <dbReference type="ARBA" id="ARBA00023136"/>
    </source>
</evidence>
<name>A0ABW1P7G5_9PSEU</name>
<feature type="compositionally biased region" description="Basic and acidic residues" evidence="6">
    <location>
        <begin position="202"/>
        <end position="211"/>
    </location>
</feature>
<evidence type="ECO:0000256" key="2">
    <source>
        <dbReference type="ARBA" id="ARBA00022475"/>
    </source>
</evidence>
<dbReference type="EMBL" id="JBHSQO010000017">
    <property type="protein sequence ID" value="MFC6091320.1"/>
    <property type="molecule type" value="Genomic_DNA"/>
</dbReference>
<evidence type="ECO:0000256" key="6">
    <source>
        <dbReference type="SAM" id="MobiDB-lite"/>
    </source>
</evidence>
<dbReference type="InterPro" id="IPR019108">
    <property type="entry name" value="Caa3_assmbl_CtaG-rel"/>
</dbReference>
<reference evidence="9" key="1">
    <citation type="journal article" date="2019" name="Int. J. Syst. Evol. Microbiol.">
        <title>The Global Catalogue of Microorganisms (GCM) 10K type strain sequencing project: providing services to taxonomists for standard genome sequencing and annotation.</title>
        <authorList>
            <consortium name="The Broad Institute Genomics Platform"/>
            <consortium name="The Broad Institute Genome Sequencing Center for Infectious Disease"/>
            <person name="Wu L."/>
            <person name="Ma J."/>
        </authorList>
    </citation>
    <scope>NUCLEOTIDE SEQUENCE [LARGE SCALE GENOMIC DNA]</scope>
    <source>
        <strain evidence="9">CGMCC 4.7246</strain>
    </source>
</reference>
<feature type="transmembrane region" description="Helical" evidence="7">
    <location>
        <begin position="112"/>
        <end position="133"/>
    </location>
</feature>
<keyword evidence="2" id="KW-1003">Cell membrane</keyword>
<proteinExistence type="predicted"/>
<evidence type="ECO:0000256" key="1">
    <source>
        <dbReference type="ARBA" id="ARBA00004651"/>
    </source>
</evidence>
<comment type="caution">
    <text evidence="8">The sequence shown here is derived from an EMBL/GenBank/DDBJ whole genome shotgun (WGS) entry which is preliminary data.</text>
</comment>
<feature type="transmembrane region" description="Helical" evidence="7">
    <location>
        <begin position="156"/>
        <end position="177"/>
    </location>
</feature>
<gene>
    <name evidence="8" type="ORF">ACFP3R_18750</name>
</gene>
<keyword evidence="3 7" id="KW-0812">Transmembrane</keyword>
<evidence type="ECO:0000313" key="9">
    <source>
        <dbReference type="Proteomes" id="UP001596220"/>
    </source>
</evidence>
<dbReference type="Pfam" id="PF09678">
    <property type="entry name" value="Caa3_CtaG"/>
    <property type="match status" value="1"/>
</dbReference>
<feature type="region of interest" description="Disordered" evidence="6">
    <location>
        <begin position="189"/>
        <end position="211"/>
    </location>
</feature>
<protein>
    <submittedName>
        <fullName evidence="8">Cytochrome c oxidase assembly protein</fullName>
    </submittedName>
</protein>
<organism evidence="8 9">
    <name type="scientific">Saccharothrix lopnurensis</name>
    <dbReference type="NCBI Taxonomy" id="1670621"/>
    <lineage>
        <taxon>Bacteria</taxon>
        <taxon>Bacillati</taxon>
        <taxon>Actinomycetota</taxon>
        <taxon>Actinomycetes</taxon>
        <taxon>Pseudonocardiales</taxon>
        <taxon>Pseudonocardiaceae</taxon>
        <taxon>Saccharothrix</taxon>
    </lineage>
</organism>
<dbReference type="RefSeq" id="WP_380637520.1">
    <property type="nucleotide sequence ID" value="NZ_JBHSQO010000017.1"/>
</dbReference>
<sequence length="211" mass="22663">MARHLLLGMVAPLGLVLGAPVTLLLRVADPRTRRWVGRVLRSRPVHVLGHPAVAALLSVGGLYAVVLTPLHRAAEHDLVLHHVLNLHHLAAGYLFTWSIAGPDPAPRRPGTTTRAVVFVLAAAAHAVLAKLLYADALALPPTGAGDAEALRAAARLMYHGGDLAELALATALFAGWYRRRARTGWYRRRARAPGTAHPPPRLPDHVVRQAP</sequence>
<feature type="transmembrane region" description="Helical" evidence="7">
    <location>
        <begin position="6"/>
        <end position="25"/>
    </location>
</feature>
<keyword evidence="5 7" id="KW-0472">Membrane</keyword>
<feature type="transmembrane region" description="Helical" evidence="7">
    <location>
        <begin position="78"/>
        <end position="100"/>
    </location>
</feature>
<evidence type="ECO:0000256" key="4">
    <source>
        <dbReference type="ARBA" id="ARBA00022989"/>
    </source>
</evidence>
<evidence type="ECO:0000256" key="3">
    <source>
        <dbReference type="ARBA" id="ARBA00022692"/>
    </source>
</evidence>
<accession>A0ABW1P7G5</accession>